<dbReference type="InterPro" id="IPR033248">
    <property type="entry name" value="Transketolase_C"/>
</dbReference>
<dbReference type="GO" id="GO:0019288">
    <property type="term" value="P:isopentenyl diphosphate biosynthetic process, methylerythritol 4-phosphate pathway"/>
    <property type="evidence" value="ECO:0007669"/>
    <property type="project" value="TreeGrafter"/>
</dbReference>
<dbReference type="GO" id="GO:0009228">
    <property type="term" value="P:thiamine biosynthetic process"/>
    <property type="evidence" value="ECO:0007669"/>
    <property type="project" value="UniProtKB-KW"/>
</dbReference>
<dbReference type="PANTHER" id="PTHR43322:SF5">
    <property type="entry name" value="1-DEOXY-D-XYLULOSE-5-PHOSPHATE SYNTHASE, CHLOROPLASTIC"/>
    <property type="match status" value="1"/>
</dbReference>
<keyword evidence="10" id="KW-0784">Thiamine biosynthesis</keyword>
<evidence type="ECO:0000256" key="4">
    <source>
        <dbReference type="ARBA" id="ARBA00011081"/>
    </source>
</evidence>
<keyword evidence="9" id="KW-0460">Magnesium</keyword>
<evidence type="ECO:0000256" key="6">
    <source>
        <dbReference type="ARBA" id="ARBA00013150"/>
    </source>
</evidence>
<evidence type="ECO:0000256" key="11">
    <source>
        <dbReference type="ARBA" id="ARBA00023052"/>
    </source>
</evidence>
<evidence type="ECO:0000313" key="16">
    <source>
        <dbReference type="Proteomes" id="UP000655443"/>
    </source>
</evidence>
<dbReference type="PROSITE" id="PS00802">
    <property type="entry name" value="TRANSKETOLASE_2"/>
    <property type="match status" value="1"/>
</dbReference>
<dbReference type="InterPro" id="IPR005477">
    <property type="entry name" value="Dxylulose-5-P_synthase"/>
</dbReference>
<feature type="domain" description="Transketolase C-terminal" evidence="14">
    <location>
        <begin position="91"/>
        <end position="203"/>
    </location>
</feature>
<dbReference type="Gene3D" id="3.40.50.970">
    <property type="match status" value="1"/>
</dbReference>
<keyword evidence="11" id="KW-0786">Thiamine pyrophosphate</keyword>
<dbReference type="Pfam" id="PF02779">
    <property type="entry name" value="Transket_pyr"/>
    <property type="match status" value="1"/>
</dbReference>
<evidence type="ECO:0000256" key="3">
    <source>
        <dbReference type="ARBA" id="ARBA00004980"/>
    </source>
</evidence>
<keyword evidence="7" id="KW-0808">Transferase</keyword>
<evidence type="ECO:0000259" key="13">
    <source>
        <dbReference type="Pfam" id="PF02779"/>
    </source>
</evidence>
<evidence type="ECO:0000256" key="2">
    <source>
        <dbReference type="ARBA" id="ARBA00001964"/>
    </source>
</evidence>
<comment type="cofactor">
    <cofactor evidence="1">
        <name>Mg(2+)</name>
        <dbReference type="ChEBI" id="CHEBI:18420"/>
    </cofactor>
</comment>
<dbReference type="InterPro" id="IPR009014">
    <property type="entry name" value="Transketo_C/PFOR_II"/>
</dbReference>
<comment type="cofactor">
    <cofactor evidence="2">
        <name>thiamine diphosphate</name>
        <dbReference type="ChEBI" id="CHEBI:58937"/>
    </cofactor>
</comment>
<dbReference type="PANTHER" id="PTHR43322">
    <property type="entry name" value="1-D-DEOXYXYLULOSE 5-PHOSPHATE SYNTHASE-RELATED"/>
    <property type="match status" value="1"/>
</dbReference>
<comment type="subunit">
    <text evidence="5">Homodimer.</text>
</comment>
<dbReference type="InterPro" id="IPR029061">
    <property type="entry name" value="THDP-binding"/>
</dbReference>
<feature type="domain" description="Transketolase-like pyrimidine-binding" evidence="13">
    <location>
        <begin position="2"/>
        <end position="68"/>
    </location>
</feature>
<proteinExistence type="inferred from homology"/>
<dbReference type="EC" id="2.2.1.7" evidence="6"/>
<evidence type="ECO:0000256" key="10">
    <source>
        <dbReference type="ARBA" id="ARBA00022977"/>
    </source>
</evidence>
<evidence type="ECO:0000313" key="15">
    <source>
        <dbReference type="EMBL" id="GHE06553.1"/>
    </source>
</evidence>
<comment type="caution">
    <text evidence="15">The sequence shown here is derived from an EMBL/GenBank/DDBJ whole genome shotgun (WGS) entry which is preliminary data.</text>
</comment>
<dbReference type="EMBL" id="BMVG01000011">
    <property type="protein sequence ID" value="GHE06553.1"/>
    <property type="molecule type" value="Genomic_DNA"/>
</dbReference>
<accession>A0A919D5E7</accession>
<dbReference type="GO" id="GO:0008661">
    <property type="term" value="F:1-deoxy-D-xylulose-5-phosphate synthase activity"/>
    <property type="evidence" value="ECO:0007669"/>
    <property type="project" value="UniProtKB-EC"/>
</dbReference>
<keyword evidence="12" id="KW-0414">Isoprene biosynthesis</keyword>
<comment type="similarity">
    <text evidence="4">Belongs to the transketolase family. DXPS subfamily.</text>
</comment>
<dbReference type="GO" id="GO:0005829">
    <property type="term" value="C:cytosol"/>
    <property type="evidence" value="ECO:0007669"/>
    <property type="project" value="TreeGrafter"/>
</dbReference>
<dbReference type="InterPro" id="IPR020826">
    <property type="entry name" value="Transketolase_BS"/>
</dbReference>
<comment type="pathway">
    <text evidence="3">Metabolic intermediate biosynthesis; 1-deoxy-D-xylulose 5-phosphate biosynthesis; 1-deoxy-D-xylulose 5-phosphate from D-glyceraldehyde 3-phosphate and pyruvate: step 1/1.</text>
</comment>
<reference evidence="15" key="2">
    <citation type="submission" date="2020-09" db="EMBL/GenBank/DDBJ databases">
        <authorList>
            <person name="Sun Q."/>
            <person name="Ohkuma M."/>
        </authorList>
    </citation>
    <scope>NUCLEOTIDE SEQUENCE</scope>
    <source>
        <strain evidence="15">JCM 4714</strain>
    </source>
</reference>
<evidence type="ECO:0000259" key="14">
    <source>
        <dbReference type="Pfam" id="PF02780"/>
    </source>
</evidence>
<dbReference type="Proteomes" id="UP000655443">
    <property type="component" value="Unassembled WGS sequence"/>
</dbReference>
<dbReference type="Pfam" id="PF02780">
    <property type="entry name" value="Transketolase_C"/>
    <property type="match status" value="1"/>
</dbReference>
<dbReference type="SUPFAM" id="SSF52922">
    <property type="entry name" value="TK C-terminal domain-like"/>
    <property type="match status" value="1"/>
</dbReference>
<dbReference type="GO" id="GO:0016114">
    <property type="term" value="P:terpenoid biosynthetic process"/>
    <property type="evidence" value="ECO:0007669"/>
    <property type="project" value="InterPro"/>
</dbReference>
<evidence type="ECO:0000256" key="5">
    <source>
        <dbReference type="ARBA" id="ARBA00011738"/>
    </source>
</evidence>
<reference evidence="15" key="1">
    <citation type="journal article" date="2014" name="Int. J. Syst. Evol. Microbiol.">
        <title>Complete genome sequence of Corynebacterium casei LMG S-19264T (=DSM 44701T), isolated from a smear-ripened cheese.</title>
        <authorList>
            <consortium name="US DOE Joint Genome Institute (JGI-PGF)"/>
            <person name="Walter F."/>
            <person name="Albersmeier A."/>
            <person name="Kalinowski J."/>
            <person name="Ruckert C."/>
        </authorList>
    </citation>
    <scope>NUCLEOTIDE SEQUENCE</scope>
    <source>
        <strain evidence="15">JCM 4714</strain>
    </source>
</reference>
<evidence type="ECO:0000256" key="9">
    <source>
        <dbReference type="ARBA" id="ARBA00022842"/>
    </source>
</evidence>
<sequence>MTFVLDRAGVTGPDGASHHGMWDLSVFSHVPGLQIAAPRDAARLTELLTEAAGVDDGPTLLRFLKGSIPSDLPVVERVDGVDNIHRSPAGTRDVLVVAVGPMVHPACEAATRLQELGVGVTVVDPRWVLPVSAALVDVAVRHKMVVTIEDGLREGGVGTAVLHALQEAQHSLLVIRLGLRRMFLDHGERPHLLKEAGLSAEGIVNAVLGARTRNYSLLPDAAGVPAQRLAPVPRPATPASRSV</sequence>
<keyword evidence="16" id="KW-1185">Reference proteome</keyword>
<gene>
    <name evidence="15" type="ORF">GCM10010339_47530</name>
</gene>
<dbReference type="AlphaFoldDB" id="A0A919D5E7"/>
<dbReference type="InterPro" id="IPR005475">
    <property type="entry name" value="Transketolase-like_Pyr-bd"/>
</dbReference>
<name>A0A919D5E7_9ACTN</name>
<organism evidence="15 16">
    <name type="scientific">Streptomyces alanosinicus</name>
    <dbReference type="NCBI Taxonomy" id="68171"/>
    <lineage>
        <taxon>Bacteria</taxon>
        <taxon>Bacillati</taxon>
        <taxon>Actinomycetota</taxon>
        <taxon>Actinomycetes</taxon>
        <taxon>Kitasatosporales</taxon>
        <taxon>Streptomycetaceae</taxon>
        <taxon>Streptomyces</taxon>
    </lineage>
</organism>
<keyword evidence="8" id="KW-0479">Metal-binding</keyword>
<dbReference type="GO" id="GO:0000287">
    <property type="term" value="F:magnesium ion binding"/>
    <property type="evidence" value="ECO:0007669"/>
    <property type="project" value="UniProtKB-ARBA"/>
</dbReference>
<evidence type="ECO:0000256" key="1">
    <source>
        <dbReference type="ARBA" id="ARBA00001946"/>
    </source>
</evidence>
<dbReference type="SUPFAM" id="SSF52518">
    <property type="entry name" value="Thiamin diphosphate-binding fold (THDP-binding)"/>
    <property type="match status" value="1"/>
</dbReference>
<evidence type="ECO:0000256" key="7">
    <source>
        <dbReference type="ARBA" id="ARBA00022679"/>
    </source>
</evidence>
<evidence type="ECO:0000256" key="8">
    <source>
        <dbReference type="ARBA" id="ARBA00022723"/>
    </source>
</evidence>
<evidence type="ECO:0000256" key="12">
    <source>
        <dbReference type="ARBA" id="ARBA00023229"/>
    </source>
</evidence>
<protein>
    <recommendedName>
        <fullName evidence="6">1-deoxy-D-xylulose-5-phosphate synthase</fullName>
        <ecNumber evidence="6">2.2.1.7</ecNumber>
    </recommendedName>
</protein>
<dbReference type="Gene3D" id="3.40.50.920">
    <property type="match status" value="1"/>
</dbReference>